<feature type="transmembrane region" description="Helical" evidence="2">
    <location>
        <begin position="12"/>
        <end position="34"/>
    </location>
</feature>
<accession>A0A974Y4R5</accession>
<organism evidence="3 4">
    <name type="scientific">Azospira restricta</name>
    <dbReference type="NCBI Taxonomy" id="404405"/>
    <lineage>
        <taxon>Bacteria</taxon>
        <taxon>Pseudomonadati</taxon>
        <taxon>Pseudomonadota</taxon>
        <taxon>Betaproteobacteria</taxon>
        <taxon>Rhodocyclales</taxon>
        <taxon>Rhodocyclaceae</taxon>
        <taxon>Azospira</taxon>
    </lineage>
</organism>
<evidence type="ECO:0000313" key="4">
    <source>
        <dbReference type="Proteomes" id="UP000663444"/>
    </source>
</evidence>
<gene>
    <name evidence="3" type="ORF">IWH25_05175</name>
</gene>
<dbReference type="RefSeq" id="WP_203388270.1">
    <property type="nucleotide sequence ID" value="NZ_CP064781.1"/>
</dbReference>
<dbReference type="KEGG" id="ares:IWH25_05175"/>
<feature type="transmembrane region" description="Helical" evidence="2">
    <location>
        <begin position="105"/>
        <end position="126"/>
    </location>
</feature>
<sequence length="312" mass="33349">MQTTSPMADGPRWWWPPAPHDLAALAFGAAVYWLPRLDYLGYCGAGQYVAVAQVLVMLLLGVVAGLLRLRRHFCAFGGAGFGLAWGVDLLLSLGFPGIFLCSHQLLPLEAAIIAAQVALPTWLGSAAGRALGRRLPALREPGRRWRIAYAPLAVAALLVMVSPHLLPLQLKVQEQRALATIATLAQAQFAYRDSHPAEGFACSLAALSADFAGSAASAGNKQGFVWRGGYRYRLHCRGAAVPRAAFTLEAVPYCRPTCGTIAYCVDQRGEIRALPVDSSPRGDSACGAAGRPLARPGAAKRRRRRASARTRP</sequence>
<name>A0A974Y4R5_9RHOO</name>
<protein>
    <submittedName>
        <fullName evidence="3">Uncharacterized protein</fullName>
    </submittedName>
</protein>
<feature type="transmembrane region" description="Helical" evidence="2">
    <location>
        <begin position="74"/>
        <end position="99"/>
    </location>
</feature>
<feature type="transmembrane region" description="Helical" evidence="2">
    <location>
        <begin position="147"/>
        <end position="166"/>
    </location>
</feature>
<dbReference type="Proteomes" id="UP000663444">
    <property type="component" value="Chromosome"/>
</dbReference>
<evidence type="ECO:0000313" key="3">
    <source>
        <dbReference type="EMBL" id="QRJ64743.1"/>
    </source>
</evidence>
<evidence type="ECO:0000256" key="1">
    <source>
        <dbReference type="SAM" id="MobiDB-lite"/>
    </source>
</evidence>
<feature type="region of interest" description="Disordered" evidence="1">
    <location>
        <begin position="275"/>
        <end position="312"/>
    </location>
</feature>
<feature type="compositionally biased region" description="Low complexity" evidence="1">
    <location>
        <begin position="285"/>
        <end position="297"/>
    </location>
</feature>
<proteinExistence type="predicted"/>
<dbReference type="AlphaFoldDB" id="A0A974Y4R5"/>
<feature type="compositionally biased region" description="Basic residues" evidence="1">
    <location>
        <begin position="298"/>
        <end position="312"/>
    </location>
</feature>
<keyword evidence="2" id="KW-1133">Transmembrane helix</keyword>
<keyword evidence="2" id="KW-0472">Membrane</keyword>
<evidence type="ECO:0000256" key="2">
    <source>
        <dbReference type="SAM" id="Phobius"/>
    </source>
</evidence>
<keyword evidence="2" id="KW-0812">Transmembrane</keyword>
<reference evidence="3" key="1">
    <citation type="submission" date="2020-11" db="EMBL/GenBank/DDBJ databases">
        <title>Azospira restricta DSM 18626 genome sequence.</title>
        <authorList>
            <person name="Moe W.M."/>
        </authorList>
    </citation>
    <scope>NUCLEOTIDE SEQUENCE</scope>
    <source>
        <strain evidence="3">DSM 18626</strain>
    </source>
</reference>
<dbReference type="EMBL" id="CP064781">
    <property type="protein sequence ID" value="QRJ64743.1"/>
    <property type="molecule type" value="Genomic_DNA"/>
</dbReference>
<feature type="transmembrane region" description="Helical" evidence="2">
    <location>
        <begin position="46"/>
        <end position="67"/>
    </location>
</feature>
<keyword evidence="4" id="KW-1185">Reference proteome</keyword>